<evidence type="ECO:0000313" key="3">
    <source>
        <dbReference type="EMBL" id="CUA81593.1"/>
    </source>
</evidence>
<comment type="similarity">
    <text evidence="1">Belongs to the FrmR/RcnR family.</text>
</comment>
<dbReference type="AlphaFoldDB" id="A0A0K6GST9"/>
<gene>
    <name evidence="3" type="ORF">Ga0061063_0435</name>
</gene>
<dbReference type="GO" id="GO:0045892">
    <property type="term" value="P:negative regulation of DNA-templated transcription"/>
    <property type="evidence" value="ECO:0007669"/>
    <property type="project" value="UniProtKB-ARBA"/>
</dbReference>
<evidence type="ECO:0000256" key="2">
    <source>
        <dbReference type="SAM" id="MobiDB-lite"/>
    </source>
</evidence>
<dbReference type="PANTHER" id="PTHR33677:SF3">
    <property type="entry name" value="COPPER-SENSING TRANSCRIPTIONAL REPRESSOR RICR"/>
    <property type="match status" value="1"/>
</dbReference>
<keyword evidence="4" id="KW-1185">Reference proteome</keyword>
<feature type="region of interest" description="Disordered" evidence="2">
    <location>
        <begin position="1"/>
        <end position="21"/>
    </location>
</feature>
<reference evidence="4" key="1">
    <citation type="submission" date="2015-08" db="EMBL/GenBank/DDBJ databases">
        <authorList>
            <person name="Varghese N."/>
        </authorList>
    </citation>
    <scope>NUCLEOTIDE SEQUENCE [LARGE SCALE GENOMIC DNA]</scope>
    <source>
        <strain evidence="4">DSM 17901</strain>
    </source>
</reference>
<dbReference type="RefSeq" id="WP_082446327.1">
    <property type="nucleotide sequence ID" value="NZ_CYHA01000001.1"/>
</dbReference>
<dbReference type="Pfam" id="PF02583">
    <property type="entry name" value="Trns_repr_metal"/>
    <property type="match status" value="1"/>
</dbReference>
<dbReference type="CDD" id="cd10148">
    <property type="entry name" value="CsoR-like_DUF156"/>
    <property type="match status" value="1"/>
</dbReference>
<dbReference type="Proteomes" id="UP000243535">
    <property type="component" value="Unassembled WGS sequence"/>
</dbReference>
<dbReference type="STRING" id="375574.GCA_001418035_00234"/>
<dbReference type="GO" id="GO:0003677">
    <property type="term" value="F:DNA binding"/>
    <property type="evidence" value="ECO:0007669"/>
    <property type="project" value="UniProtKB-KW"/>
</dbReference>
<dbReference type="OrthoDB" id="9806052at2"/>
<dbReference type="PANTHER" id="PTHR33677">
    <property type="entry name" value="TRANSCRIPTIONAL REPRESSOR FRMR-RELATED"/>
    <property type="match status" value="1"/>
</dbReference>
<evidence type="ECO:0000256" key="1">
    <source>
        <dbReference type="ARBA" id="ARBA00005260"/>
    </source>
</evidence>
<evidence type="ECO:0000313" key="4">
    <source>
        <dbReference type="Proteomes" id="UP000243535"/>
    </source>
</evidence>
<dbReference type="EMBL" id="CYHA01000001">
    <property type="protein sequence ID" value="CUA81593.1"/>
    <property type="molecule type" value="Genomic_DNA"/>
</dbReference>
<dbReference type="Gene3D" id="1.20.58.1000">
    <property type="entry name" value="Metal-sensitive repressor, helix protomer"/>
    <property type="match status" value="1"/>
</dbReference>
<accession>A0A0K6GST9</accession>
<proteinExistence type="inferred from homology"/>
<name>A0A0K6GST9_9NEIS</name>
<dbReference type="InterPro" id="IPR003735">
    <property type="entry name" value="Metal_Tscrpt_repr"/>
</dbReference>
<dbReference type="InterPro" id="IPR038390">
    <property type="entry name" value="Metal_Tscrpt_repr_sf"/>
</dbReference>
<sequence length="111" mass="11798">MHCCPDDLPASPAPFEEGDVSGKTVVQPDKAALLKRLARIEGQVRGIQGMIDADRYCVDVLTQVAAVKSALDAVALQLLENHMKGCVARALSEGDSSVAVSELIGIVRKIR</sequence>
<protein>
    <submittedName>
        <fullName evidence="3">DNA-binding transcriptional regulator, FrmR family</fullName>
    </submittedName>
</protein>
<keyword evidence="3" id="KW-0238">DNA-binding</keyword>
<dbReference type="GO" id="GO:0046872">
    <property type="term" value="F:metal ion binding"/>
    <property type="evidence" value="ECO:0007669"/>
    <property type="project" value="InterPro"/>
</dbReference>
<organism evidence="3 4">
    <name type="scientific">Gulbenkiania indica</name>
    <dbReference type="NCBI Taxonomy" id="375574"/>
    <lineage>
        <taxon>Bacteria</taxon>
        <taxon>Pseudomonadati</taxon>
        <taxon>Pseudomonadota</taxon>
        <taxon>Betaproteobacteria</taxon>
        <taxon>Neisseriales</taxon>
        <taxon>Chromobacteriaceae</taxon>
        <taxon>Gulbenkiania</taxon>
    </lineage>
</organism>